<organism evidence="1 2">
    <name type="scientific">Wickerhamomyces pijperi</name>
    <name type="common">Yeast</name>
    <name type="synonym">Pichia pijperi</name>
    <dbReference type="NCBI Taxonomy" id="599730"/>
    <lineage>
        <taxon>Eukaryota</taxon>
        <taxon>Fungi</taxon>
        <taxon>Dikarya</taxon>
        <taxon>Ascomycota</taxon>
        <taxon>Saccharomycotina</taxon>
        <taxon>Saccharomycetes</taxon>
        <taxon>Phaffomycetales</taxon>
        <taxon>Wickerhamomycetaceae</taxon>
        <taxon>Wickerhamomyces</taxon>
    </lineage>
</organism>
<dbReference type="AlphaFoldDB" id="A0A9P8QCW0"/>
<dbReference type="Proteomes" id="UP000774326">
    <property type="component" value="Unassembled WGS sequence"/>
</dbReference>
<name>A0A9P8QCW0_WICPI</name>
<accession>A0A9P8QCW0</accession>
<dbReference type="EMBL" id="JAEUBG010000928">
    <property type="protein sequence ID" value="KAH3687205.1"/>
    <property type="molecule type" value="Genomic_DNA"/>
</dbReference>
<sequence length="224" mass="25798">MTRVQRDRLQLLPTHEAVNDESTNLSAIYPNEATEKDKSGTLNHTSVKVINLLQYHGLIQELLQFSRSSHSHNSSTSQDADIKDQHRDLIEELCQLELERLQETQVIVWEDPMVFHGMNRCVTNLEHKGYYDPDKILKSMDYGKSWSLVRMTGLKRSELTIMSLLSYLVIVLKEDCLKEWVTYDYLGFMGNLWTNIVMFLMSMVSTSGENTHEVVIRAGARTVS</sequence>
<reference evidence="1" key="2">
    <citation type="submission" date="2021-01" db="EMBL/GenBank/DDBJ databases">
        <authorList>
            <person name="Schikora-Tamarit M.A."/>
        </authorList>
    </citation>
    <scope>NUCLEOTIDE SEQUENCE</scope>
    <source>
        <strain evidence="1">CBS2887</strain>
    </source>
</reference>
<keyword evidence="2" id="KW-1185">Reference proteome</keyword>
<evidence type="ECO:0000313" key="2">
    <source>
        <dbReference type="Proteomes" id="UP000774326"/>
    </source>
</evidence>
<proteinExistence type="predicted"/>
<gene>
    <name evidence="1" type="ORF">WICPIJ_001800</name>
</gene>
<protein>
    <submittedName>
        <fullName evidence="1">Uncharacterized protein</fullName>
    </submittedName>
</protein>
<evidence type="ECO:0000313" key="1">
    <source>
        <dbReference type="EMBL" id="KAH3687205.1"/>
    </source>
</evidence>
<comment type="caution">
    <text evidence="1">The sequence shown here is derived from an EMBL/GenBank/DDBJ whole genome shotgun (WGS) entry which is preliminary data.</text>
</comment>
<reference evidence="1" key="1">
    <citation type="journal article" date="2021" name="Open Biol.">
        <title>Shared evolutionary footprints suggest mitochondrial oxidative damage underlies multiple complex I losses in fungi.</title>
        <authorList>
            <person name="Schikora-Tamarit M.A."/>
            <person name="Marcet-Houben M."/>
            <person name="Nosek J."/>
            <person name="Gabaldon T."/>
        </authorList>
    </citation>
    <scope>NUCLEOTIDE SEQUENCE</scope>
    <source>
        <strain evidence="1">CBS2887</strain>
    </source>
</reference>